<reference evidence="5 6" key="1">
    <citation type="journal article" date="2009" name="Stand. Genomic Sci.">
        <title>Complete genome sequence of Desulfotomaculum acetoxidans type strain (5575).</title>
        <authorList>
            <person name="Spring S."/>
            <person name="Lapidus A."/>
            <person name="Schroder M."/>
            <person name="Gleim D."/>
            <person name="Sims D."/>
            <person name="Meincke L."/>
            <person name="Glavina Del Rio T."/>
            <person name="Tice H."/>
            <person name="Copeland A."/>
            <person name="Cheng J.F."/>
            <person name="Lucas S."/>
            <person name="Chen F."/>
            <person name="Nolan M."/>
            <person name="Bruce D."/>
            <person name="Goodwin L."/>
            <person name="Pitluck S."/>
            <person name="Ivanova N."/>
            <person name="Mavromatis K."/>
            <person name="Mikhailova N."/>
            <person name="Pati A."/>
            <person name="Chen A."/>
            <person name="Palaniappan K."/>
            <person name="Land M."/>
            <person name="Hauser L."/>
            <person name="Chang Y.J."/>
            <person name="Jeffries C.D."/>
            <person name="Chain P."/>
            <person name="Saunders E."/>
            <person name="Brettin T."/>
            <person name="Detter J.C."/>
            <person name="Goker M."/>
            <person name="Bristow J."/>
            <person name="Eisen J.A."/>
            <person name="Markowitz V."/>
            <person name="Hugenholtz P."/>
            <person name="Kyrpides N.C."/>
            <person name="Klenk H.P."/>
            <person name="Han C."/>
        </authorList>
    </citation>
    <scope>NUCLEOTIDE SEQUENCE [LARGE SCALE GENOMIC DNA]</scope>
    <source>
        <strain evidence="6">ATCC 49208 / DSM 771 / VKM B-1644</strain>
    </source>
</reference>
<dbReference type="GO" id="GO:0030246">
    <property type="term" value="F:carbohydrate binding"/>
    <property type="evidence" value="ECO:0007669"/>
    <property type="project" value="TreeGrafter"/>
</dbReference>
<feature type="compositionally biased region" description="Gly residues" evidence="3">
    <location>
        <begin position="351"/>
        <end position="374"/>
    </location>
</feature>
<evidence type="ECO:0000313" key="6">
    <source>
        <dbReference type="Proteomes" id="UP000002217"/>
    </source>
</evidence>
<dbReference type="AlphaFoldDB" id="C8VY22"/>
<proteinExistence type="predicted"/>
<evidence type="ECO:0000256" key="3">
    <source>
        <dbReference type="SAM" id="MobiDB-lite"/>
    </source>
</evidence>
<feature type="compositionally biased region" description="Low complexity" evidence="3">
    <location>
        <begin position="420"/>
        <end position="429"/>
    </location>
</feature>
<keyword evidence="6" id="KW-1185">Reference proteome</keyword>
<evidence type="ECO:0000259" key="4">
    <source>
        <dbReference type="Pfam" id="PF13407"/>
    </source>
</evidence>
<dbReference type="SMR" id="C8VY22"/>
<comment type="subcellular location">
    <subcellularLocation>
        <location evidence="1">Cell envelope</location>
    </subcellularLocation>
</comment>
<keyword evidence="2" id="KW-0732">Signal</keyword>
<dbReference type="InterPro" id="IPR050555">
    <property type="entry name" value="Bact_Solute-Bind_Prot2"/>
</dbReference>
<dbReference type="KEGG" id="dae:Dtox_3958"/>
<evidence type="ECO:0000256" key="2">
    <source>
        <dbReference type="ARBA" id="ARBA00022729"/>
    </source>
</evidence>
<dbReference type="SUPFAM" id="SSF53822">
    <property type="entry name" value="Periplasmic binding protein-like I"/>
    <property type="match status" value="1"/>
</dbReference>
<dbReference type="eggNOG" id="COG1879">
    <property type="taxonomic scope" value="Bacteria"/>
</dbReference>
<dbReference type="PANTHER" id="PTHR30036">
    <property type="entry name" value="D-XYLOSE-BINDING PERIPLASMIC PROTEIN"/>
    <property type="match status" value="1"/>
</dbReference>
<dbReference type="STRING" id="485916.Dtox_3958"/>
<dbReference type="Gene3D" id="3.40.50.2300">
    <property type="match status" value="2"/>
</dbReference>
<organism evidence="5 6">
    <name type="scientific">Desulfofarcimen acetoxidans (strain ATCC 49208 / DSM 771 / KCTC 5769 / VKM B-1644 / 5575)</name>
    <name type="common">Desulfotomaculum acetoxidans</name>
    <dbReference type="NCBI Taxonomy" id="485916"/>
    <lineage>
        <taxon>Bacteria</taxon>
        <taxon>Bacillati</taxon>
        <taxon>Bacillota</taxon>
        <taxon>Clostridia</taxon>
        <taxon>Eubacteriales</taxon>
        <taxon>Peptococcaceae</taxon>
        <taxon>Desulfofarcimen</taxon>
    </lineage>
</organism>
<dbReference type="PANTHER" id="PTHR30036:SF1">
    <property type="entry name" value="D-XYLOSE-BINDING PERIPLASMIC PROTEIN"/>
    <property type="match status" value="1"/>
</dbReference>
<dbReference type="EMBL" id="CP001720">
    <property type="protein sequence ID" value="ACV64651.1"/>
    <property type="molecule type" value="Genomic_DNA"/>
</dbReference>
<feature type="domain" description="Periplasmic binding protein" evidence="4">
    <location>
        <begin position="39"/>
        <end position="286"/>
    </location>
</feature>
<sequence length="436" mass="45454">MLPVIFFVAFLLTGCPDKGEQKPVSQKVKIGVCLADMERDGNRIIKKIMTERAQKEGISFTWQDAGNDAEKQQEQINELVKKKVKAVILQAVDPSAGPAIARTLTEKGIKTVALETLPANTPLDAYVASDHGRVGELQARYALEQSAAGGKTEGLRILVLQGDPSDLAAREITAANEAVLKGDKRVADLKVQSNLRADPGLARVAVENTLAAGKLDAVLANDSRLAMAAVQVLTERNLAAQVVTVGVGADSKSVRGIASGQHDAEVDNSPELLAQYITDAAVELAKTGHWQYTGHVPNGQYDVATKITPVRLITMKDLYLLGERASGSGGGNEQNDKSDQQSGGSSHSGEKQGGGEQGGSGENSGDQGGSGGQSQSGAQGQSGKRKTTLKITTQDGKTMEVELNGEIKSIESKDGGGRQSSGDSQQSGGANVSSGG</sequence>
<evidence type="ECO:0000313" key="5">
    <source>
        <dbReference type="EMBL" id="ACV64651.1"/>
    </source>
</evidence>
<dbReference type="InterPro" id="IPR028082">
    <property type="entry name" value="Peripla_BP_I"/>
</dbReference>
<dbReference type="Proteomes" id="UP000002217">
    <property type="component" value="Chromosome"/>
</dbReference>
<accession>C8VY22</accession>
<dbReference type="InterPro" id="IPR025997">
    <property type="entry name" value="SBP_2_dom"/>
</dbReference>
<name>C8VY22_DESAS</name>
<dbReference type="Pfam" id="PF13407">
    <property type="entry name" value="Peripla_BP_4"/>
    <property type="match status" value="1"/>
</dbReference>
<dbReference type="HOGENOM" id="CLU_543736_0_0_9"/>
<feature type="region of interest" description="Disordered" evidence="3">
    <location>
        <begin position="324"/>
        <end position="436"/>
    </location>
</feature>
<gene>
    <name evidence="5" type="ordered locus">Dtox_3958</name>
</gene>
<evidence type="ECO:0000256" key="1">
    <source>
        <dbReference type="ARBA" id="ARBA00004196"/>
    </source>
</evidence>
<protein>
    <submittedName>
        <fullName evidence="5">Periplasmic binding protein/LacI transcriptional regulator</fullName>
    </submittedName>
</protein>
<dbReference type="GO" id="GO:0030288">
    <property type="term" value="C:outer membrane-bounded periplasmic space"/>
    <property type="evidence" value="ECO:0007669"/>
    <property type="project" value="TreeGrafter"/>
</dbReference>